<dbReference type="CDD" id="cd06267">
    <property type="entry name" value="PBP1_LacI_sugar_binding-like"/>
    <property type="match status" value="1"/>
</dbReference>
<feature type="domain" description="HTH lacI-type" evidence="4">
    <location>
        <begin position="3"/>
        <end position="56"/>
    </location>
</feature>
<dbReference type="PROSITE" id="PS00356">
    <property type="entry name" value="HTH_LACI_1"/>
    <property type="match status" value="1"/>
</dbReference>
<dbReference type="PROSITE" id="PS50932">
    <property type="entry name" value="HTH_LACI_2"/>
    <property type="match status" value="1"/>
</dbReference>
<keyword evidence="3" id="KW-0804">Transcription</keyword>
<dbReference type="SUPFAM" id="SSF47413">
    <property type="entry name" value="lambda repressor-like DNA-binding domains"/>
    <property type="match status" value="1"/>
</dbReference>
<dbReference type="OrthoDB" id="355989at2"/>
<protein>
    <submittedName>
        <fullName evidence="5">LacI family transcriptional regulator</fullName>
    </submittedName>
</protein>
<reference evidence="5 6" key="1">
    <citation type="submission" date="2019-02" db="EMBL/GenBank/DDBJ databases">
        <authorList>
            <person name="Fomenkov A."/>
            <person name="Dubinina G."/>
            <person name="Grabovich M."/>
            <person name="Vincze T."/>
            <person name="Roberts R.J."/>
        </authorList>
    </citation>
    <scope>NUCLEOTIDE SEQUENCE [LARGE SCALE GENOMIC DNA]</scope>
    <source>
        <strain evidence="5 6">P</strain>
    </source>
</reference>
<keyword evidence="1" id="KW-0805">Transcription regulation</keyword>
<dbReference type="GO" id="GO:0000976">
    <property type="term" value="F:transcription cis-regulatory region binding"/>
    <property type="evidence" value="ECO:0007669"/>
    <property type="project" value="TreeGrafter"/>
</dbReference>
<dbReference type="Pfam" id="PF00356">
    <property type="entry name" value="LacI"/>
    <property type="match status" value="1"/>
</dbReference>
<evidence type="ECO:0000259" key="4">
    <source>
        <dbReference type="PROSITE" id="PS50932"/>
    </source>
</evidence>
<dbReference type="SMART" id="SM00354">
    <property type="entry name" value="HTH_LACI"/>
    <property type="match status" value="1"/>
</dbReference>
<evidence type="ECO:0000256" key="3">
    <source>
        <dbReference type="ARBA" id="ARBA00023163"/>
    </source>
</evidence>
<dbReference type="CDD" id="cd01392">
    <property type="entry name" value="HTH_LacI"/>
    <property type="match status" value="1"/>
</dbReference>
<organism evidence="5 6">
    <name type="scientific">Thiospirochaeta perfilievii</name>
    <dbReference type="NCBI Taxonomy" id="252967"/>
    <lineage>
        <taxon>Bacteria</taxon>
        <taxon>Pseudomonadati</taxon>
        <taxon>Spirochaetota</taxon>
        <taxon>Spirochaetia</taxon>
        <taxon>Spirochaetales</taxon>
        <taxon>Spirochaetaceae</taxon>
        <taxon>Thiospirochaeta</taxon>
    </lineage>
</organism>
<dbReference type="PANTHER" id="PTHR30146">
    <property type="entry name" value="LACI-RELATED TRANSCRIPTIONAL REPRESSOR"/>
    <property type="match status" value="1"/>
</dbReference>
<dbReference type="Pfam" id="PF13377">
    <property type="entry name" value="Peripla_BP_3"/>
    <property type="match status" value="1"/>
</dbReference>
<evidence type="ECO:0000313" key="6">
    <source>
        <dbReference type="Proteomes" id="UP000323824"/>
    </source>
</evidence>
<sequence length="339" mass="37871">MKVKLEDVAKKAGVSIATVSRVLNNHPVSAKARKIVEETIADLDYRPNLTARGLIKGQSYRIGVIVSNMENPYYSSIMSSMEFRLRDDGYLCNFASSSSRGHEETDIIRRFLDSGVDGLIIVDVGTKGEHSGLYADINKQIPVVLINGNPDRLDSNLIMVDQEKGMEQVMNYLFSLNHKKIGFIRGGKNGFAFVCKEQVYRKKLKDYGIEIDEALIVNIDDSDHFDCIDFTAEKVKKILDREDRPTAVFASNELMALGAVKAAKELGLDIPRDISVVAHDNTVFSEISHPKMTTVDMTPSRLGVEASEMMIQLLNSKTRTPRRLILYPELVIRESTGPI</sequence>
<name>A0A5C1Q9D6_9SPIO</name>
<dbReference type="AlphaFoldDB" id="A0A5C1Q9D6"/>
<dbReference type="Proteomes" id="UP000323824">
    <property type="component" value="Chromosome"/>
</dbReference>
<dbReference type="Gene3D" id="1.10.260.40">
    <property type="entry name" value="lambda repressor-like DNA-binding domains"/>
    <property type="match status" value="1"/>
</dbReference>
<evidence type="ECO:0000313" key="5">
    <source>
        <dbReference type="EMBL" id="QEN04655.1"/>
    </source>
</evidence>
<dbReference type="KEGG" id="sper:EW093_08040"/>
<dbReference type="InterPro" id="IPR000843">
    <property type="entry name" value="HTH_LacI"/>
</dbReference>
<keyword evidence="6" id="KW-1185">Reference proteome</keyword>
<dbReference type="Gene3D" id="3.40.50.2300">
    <property type="match status" value="2"/>
</dbReference>
<dbReference type="EMBL" id="CP035807">
    <property type="protein sequence ID" value="QEN04655.1"/>
    <property type="molecule type" value="Genomic_DNA"/>
</dbReference>
<proteinExistence type="predicted"/>
<dbReference type="PANTHER" id="PTHR30146:SF154">
    <property type="entry name" value="TRANSCRIPTION REGULATOR, MEMBER OF GALR FAMILY"/>
    <property type="match status" value="1"/>
</dbReference>
<dbReference type="InterPro" id="IPR028082">
    <property type="entry name" value="Peripla_BP_I"/>
</dbReference>
<evidence type="ECO:0000256" key="2">
    <source>
        <dbReference type="ARBA" id="ARBA00023125"/>
    </source>
</evidence>
<dbReference type="InterPro" id="IPR010982">
    <property type="entry name" value="Lambda_DNA-bd_dom_sf"/>
</dbReference>
<keyword evidence="2" id="KW-0238">DNA-binding</keyword>
<dbReference type="SUPFAM" id="SSF53822">
    <property type="entry name" value="Periplasmic binding protein-like I"/>
    <property type="match status" value="1"/>
</dbReference>
<reference evidence="5 6" key="2">
    <citation type="submission" date="2019-09" db="EMBL/GenBank/DDBJ databases">
        <title>Complete Genome Sequence and Methylome Analysis of free living Spirochaetas.</title>
        <authorList>
            <person name="Leshcheva N."/>
            <person name="Mikheeva N."/>
        </authorList>
    </citation>
    <scope>NUCLEOTIDE SEQUENCE [LARGE SCALE GENOMIC DNA]</scope>
    <source>
        <strain evidence="5 6">P</strain>
    </source>
</reference>
<gene>
    <name evidence="5" type="ORF">EW093_08040</name>
</gene>
<dbReference type="GO" id="GO:0003700">
    <property type="term" value="F:DNA-binding transcription factor activity"/>
    <property type="evidence" value="ECO:0007669"/>
    <property type="project" value="TreeGrafter"/>
</dbReference>
<dbReference type="RefSeq" id="WP_149567898.1">
    <property type="nucleotide sequence ID" value="NZ_CP035807.1"/>
</dbReference>
<dbReference type="InterPro" id="IPR046335">
    <property type="entry name" value="LacI/GalR-like_sensor"/>
</dbReference>
<evidence type="ECO:0000256" key="1">
    <source>
        <dbReference type="ARBA" id="ARBA00023015"/>
    </source>
</evidence>
<accession>A0A5C1Q9D6</accession>
<dbReference type="PRINTS" id="PR00036">
    <property type="entry name" value="HTHLACI"/>
</dbReference>